<comment type="catalytic activity">
    <reaction evidence="1">
        <text>ATP + protein L-histidine = ADP + protein N-phospho-L-histidine.</text>
        <dbReference type="EC" id="2.7.13.3"/>
    </reaction>
</comment>
<dbReference type="SUPFAM" id="SSF47384">
    <property type="entry name" value="Homodimeric domain of signal transducing histidine kinase"/>
    <property type="match status" value="1"/>
</dbReference>
<comment type="caution">
    <text evidence="12">The sequence shown here is derived from an EMBL/GenBank/DDBJ whole genome shotgun (WGS) entry which is preliminary data.</text>
</comment>
<dbReference type="InterPro" id="IPR003594">
    <property type="entry name" value="HATPase_dom"/>
</dbReference>
<dbReference type="SMART" id="SM00388">
    <property type="entry name" value="HisKA"/>
    <property type="match status" value="1"/>
</dbReference>
<dbReference type="Gene3D" id="3.30.565.10">
    <property type="entry name" value="Histidine kinase-like ATPase, C-terminal domain"/>
    <property type="match status" value="1"/>
</dbReference>
<protein>
    <recommendedName>
        <fullName evidence="3">histidine kinase</fullName>
        <ecNumber evidence="3">2.7.13.3</ecNumber>
    </recommendedName>
</protein>
<dbReference type="AlphaFoldDB" id="A0A433S9U2"/>
<evidence type="ECO:0000256" key="1">
    <source>
        <dbReference type="ARBA" id="ARBA00000085"/>
    </source>
</evidence>
<dbReference type="EMBL" id="PQSP01000012">
    <property type="protein sequence ID" value="RUS65490.1"/>
    <property type="molecule type" value="Genomic_DNA"/>
</dbReference>
<dbReference type="Pfam" id="PF02518">
    <property type="entry name" value="HATPase_c"/>
    <property type="match status" value="1"/>
</dbReference>
<evidence type="ECO:0000256" key="6">
    <source>
        <dbReference type="ARBA" id="ARBA00022692"/>
    </source>
</evidence>
<evidence type="ECO:0000256" key="10">
    <source>
        <dbReference type="SAM" id="Phobius"/>
    </source>
</evidence>
<evidence type="ECO:0000313" key="12">
    <source>
        <dbReference type="EMBL" id="RUS65490.1"/>
    </source>
</evidence>
<keyword evidence="7" id="KW-0418">Kinase</keyword>
<evidence type="ECO:0000259" key="11">
    <source>
        <dbReference type="PROSITE" id="PS50109"/>
    </source>
</evidence>
<evidence type="ECO:0000256" key="5">
    <source>
        <dbReference type="ARBA" id="ARBA00022679"/>
    </source>
</evidence>
<dbReference type="GO" id="GO:0000155">
    <property type="term" value="F:phosphorelay sensor kinase activity"/>
    <property type="evidence" value="ECO:0007669"/>
    <property type="project" value="InterPro"/>
</dbReference>
<keyword evidence="5 12" id="KW-0808">Transferase</keyword>
<dbReference type="Gene3D" id="1.10.287.130">
    <property type="match status" value="1"/>
</dbReference>
<dbReference type="Gene3D" id="6.10.340.10">
    <property type="match status" value="1"/>
</dbReference>
<keyword evidence="13" id="KW-1185">Reference proteome</keyword>
<dbReference type="InterPro" id="IPR036097">
    <property type="entry name" value="HisK_dim/P_sf"/>
</dbReference>
<name>A0A433S9U2_9BURK</name>
<dbReference type="PANTHER" id="PTHR45436">
    <property type="entry name" value="SENSOR HISTIDINE KINASE YKOH"/>
    <property type="match status" value="1"/>
</dbReference>
<dbReference type="PRINTS" id="PR00344">
    <property type="entry name" value="BCTRLSENSOR"/>
</dbReference>
<evidence type="ECO:0000256" key="7">
    <source>
        <dbReference type="ARBA" id="ARBA00022777"/>
    </source>
</evidence>
<dbReference type="SUPFAM" id="SSF55874">
    <property type="entry name" value="ATPase domain of HSP90 chaperone/DNA topoisomerase II/histidine kinase"/>
    <property type="match status" value="1"/>
</dbReference>
<evidence type="ECO:0000256" key="4">
    <source>
        <dbReference type="ARBA" id="ARBA00022553"/>
    </source>
</evidence>
<keyword evidence="6 10" id="KW-0812">Transmembrane</keyword>
<dbReference type="PROSITE" id="PS50109">
    <property type="entry name" value="HIS_KIN"/>
    <property type="match status" value="1"/>
</dbReference>
<keyword evidence="8 10" id="KW-1133">Transmembrane helix</keyword>
<gene>
    <name evidence="12" type="primary">basS</name>
    <name evidence="12" type="ORF">CUZ56_02947</name>
</gene>
<reference evidence="12 13" key="1">
    <citation type="submission" date="2018-01" db="EMBL/GenBank/DDBJ databases">
        <title>Saezia sanguinis gen. nov., sp. nov., in the order Burkholderiales isolated from human blood.</title>
        <authorList>
            <person name="Medina-Pascual M.J."/>
            <person name="Valdezate S."/>
            <person name="Monzon S."/>
            <person name="Cuesta I."/>
            <person name="Carrasco G."/>
            <person name="Villalon P."/>
            <person name="Saez-Nieto J.A."/>
        </authorList>
    </citation>
    <scope>NUCLEOTIDE SEQUENCE [LARGE SCALE GENOMIC DNA]</scope>
    <source>
        <strain evidence="12 13">CNM695-12</strain>
    </source>
</reference>
<sequence length="362" mass="40661">MKSLRGKLLLAIGLILLTTQAISISWVWYESREQIELLVQHALETDAESIQEIDADIQHEIKETIAALFLPAIVTILVALVLIFIAVSRLTRPLQQLREQIEDKNPYNLEPLAILHASSEINAFVQAINHLLERLESGFENERRFTADVAHELRTPLAGLRLNLELLSQQHVPQADLLIARIDQMMISIEQLLHLARAGQKLLEGNGVRIDLVDDVIAPTRMEWEEDPTSPYPIEWQIPTHAYITGDSGLIYTLLRNLLENARRYAPDGQRAIVRVTQTPSTVALEVLDEGPGVPQDKVSVLTQRFTRLDKTSQGHGLGLNIVTRIVQVHQGTLTIENRSDRSGLHVTVSFPLPSARKHNSH</sequence>
<dbReference type="EC" id="2.7.13.3" evidence="3"/>
<dbReference type="RefSeq" id="WP_162615370.1">
    <property type="nucleotide sequence ID" value="NZ_PQSP01000012.1"/>
</dbReference>
<keyword evidence="4" id="KW-0597">Phosphoprotein</keyword>
<evidence type="ECO:0000256" key="2">
    <source>
        <dbReference type="ARBA" id="ARBA00004370"/>
    </source>
</evidence>
<organism evidence="12 13">
    <name type="scientific">Saezia sanguinis</name>
    <dbReference type="NCBI Taxonomy" id="1965230"/>
    <lineage>
        <taxon>Bacteria</taxon>
        <taxon>Pseudomonadati</taxon>
        <taxon>Pseudomonadota</taxon>
        <taxon>Betaproteobacteria</taxon>
        <taxon>Burkholderiales</taxon>
        <taxon>Saeziaceae</taxon>
        <taxon>Saezia</taxon>
    </lineage>
</organism>
<dbReference type="Proteomes" id="UP000286947">
    <property type="component" value="Unassembled WGS sequence"/>
</dbReference>
<proteinExistence type="predicted"/>
<dbReference type="Pfam" id="PF00512">
    <property type="entry name" value="HisKA"/>
    <property type="match status" value="1"/>
</dbReference>
<evidence type="ECO:0000313" key="13">
    <source>
        <dbReference type="Proteomes" id="UP000286947"/>
    </source>
</evidence>
<accession>A0A433S9U2</accession>
<dbReference type="InterPro" id="IPR005467">
    <property type="entry name" value="His_kinase_dom"/>
</dbReference>
<dbReference type="InterPro" id="IPR036890">
    <property type="entry name" value="HATPase_C_sf"/>
</dbReference>
<dbReference type="CDD" id="cd00082">
    <property type="entry name" value="HisKA"/>
    <property type="match status" value="1"/>
</dbReference>
<comment type="subcellular location">
    <subcellularLocation>
        <location evidence="2">Membrane</location>
    </subcellularLocation>
</comment>
<dbReference type="NCBIfam" id="NF008025">
    <property type="entry name" value="PRK10755.1"/>
    <property type="match status" value="1"/>
</dbReference>
<feature type="domain" description="Histidine kinase" evidence="11">
    <location>
        <begin position="148"/>
        <end position="355"/>
    </location>
</feature>
<feature type="transmembrane region" description="Helical" evidence="10">
    <location>
        <begin position="65"/>
        <end position="87"/>
    </location>
</feature>
<dbReference type="GO" id="GO:0005886">
    <property type="term" value="C:plasma membrane"/>
    <property type="evidence" value="ECO:0007669"/>
    <property type="project" value="TreeGrafter"/>
</dbReference>
<dbReference type="SMART" id="SM00387">
    <property type="entry name" value="HATPase_c"/>
    <property type="match status" value="1"/>
</dbReference>
<dbReference type="InterPro" id="IPR003661">
    <property type="entry name" value="HisK_dim/P_dom"/>
</dbReference>
<dbReference type="PANTHER" id="PTHR45436:SF7">
    <property type="entry name" value="SENSOR PROTEIN BASS"/>
    <property type="match status" value="1"/>
</dbReference>
<evidence type="ECO:0000256" key="8">
    <source>
        <dbReference type="ARBA" id="ARBA00022989"/>
    </source>
</evidence>
<keyword evidence="9 10" id="KW-0472">Membrane</keyword>
<dbReference type="InterPro" id="IPR050428">
    <property type="entry name" value="TCS_sensor_his_kinase"/>
</dbReference>
<evidence type="ECO:0000256" key="3">
    <source>
        <dbReference type="ARBA" id="ARBA00012438"/>
    </source>
</evidence>
<dbReference type="InterPro" id="IPR004358">
    <property type="entry name" value="Sig_transdc_His_kin-like_C"/>
</dbReference>
<evidence type="ECO:0000256" key="9">
    <source>
        <dbReference type="ARBA" id="ARBA00023136"/>
    </source>
</evidence>